<comment type="caution">
    <text evidence="1">The sequence shown here is derived from an EMBL/GenBank/DDBJ whole genome shotgun (WGS) entry which is preliminary data.</text>
</comment>
<evidence type="ECO:0008006" key="3">
    <source>
        <dbReference type="Google" id="ProtNLM"/>
    </source>
</evidence>
<reference evidence="1 2" key="1">
    <citation type="journal article" date="2016" name="Nat. Commun.">
        <title>Thousands of microbial genomes shed light on interconnected biogeochemical processes in an aquifer system.</title>
        <authorList>
            <person name="Anantharaman K."/>
            <person name="Brown C.T."/>
            <person name="Hug L.A."/>
            <person name="Sharon I."/>
            <person name="Castelle C.J."/>
            <person name="Probst A.J."/>
            <person name="Thomas B.C."/>
            <person name="Singh A."/>
            <person name="Wilkins M.J."/>
            <person name="Karaoz U."/>
            <person name="Brodie E.L."/>
            <person name="Williams K.H."/>
            <person name="Hubbard S.S."/>
            <person name="Banfield J.F."/>
        </authorList>
    </citation>
    <scope>NUCLEOTIDE SEQUENCE [LARGE SCALE GENOMIC DNA]</scope>
</reference>
<organism evidence="1 2">
    <name type="scientific">Candidatus Woesebacteria bacterium RBG_16_34_12</name>
    <dbReference type="NCBI Taxonomy" id="1802480"/>
    <lineage>
        <taxon>Bacteria</taxon>
        <taxon>Candidatus Woeseibacteriota</taxon>
    </lineage>
</organism>
<evidence type="ECO:0000313" key="2">
    <source>
        <dbReference type="Proteomes" id="UP000177053"/>
    </source>
</evidence>
<dbReference type="AlphaFoldDB" id="A0A1F7X9M8"/>
<name>A0A1F7X9M8_9BACT</name>
<evidence type="ECO:0000313" key="1">
    <source>
        <dbReference type="EMBL" id="OGM11035.1"/>
    </source>
</evidence>
<protein>
    <recommendedName>
        <fullName evidence="3">STAS/SEC14 domain-containing protein</fullName>
    </recommendedName>
</protein>
<dbReference type="InterPro" id="IPR038396">
    <property type="entry name" value="SpoIIAA-like_sf"/>
</dbReference>
<dbReference type="Gene3D" id="3.40.50.10600">
    <property type="entry name" value="SpoIIaa-like domains"/>
    <property type="match status" value="1"/>
</dbReference>
<accession>A0A1F7X9M8</accession>
<dbReference type="Proteomes" id="UP000177053">
    <property type="component" value="Unassembled WGS sequence"/>
</dbReference>
<proteinExistence type="predicted"/>
<sequence length="130" mass="14990">MTKDASYDLWWDSENKILRVKMYGDHDEKLAEKFVKEAQVIMDELKAKGINVNRALYDLTQAGRPSLKARLIYAKLGKQMAVKLKDPKIAYVGADLFNVTVASFIHSLAHYKIQMKFYSSMNEAVDWLKE</sequence>
<gene>
    <name evidence="1" type="ORF">A2Z22_04190</name>
</gene>
<dbReference type="EMBL" id="MGFS01000027">
    <property type="protein sequence ID" value="OGM11035.1"/>
    <property type="molecule type" value="Genomic_DNA"/>
</dbReference>